<dbReference type="InterPro" id="IPR003329">
    <property type="entry name" value="Cytidylyl_trans"/>
</dbReference>
<protein>
    <submittedName>
        <fullName evidence="1">Acylneuraminate cytidylyltransferase family protein</fullName>
    </submittedName>
</protein>
<accession>A0A7Y3ZWX5</accession>
<gene>
    <name evidence="1" type="ORF">F0225_02985</name>
</gene>
<dbReference type="AlphaFoldDB" id="A0A7Y3ZWX5"/>
<evidence type="ECO:0000313" key="2">
    <source>
        <dbReference type="Proteomes" id="UP000565719"/>
    </source>
</evidence>
<keyword evidence="1" id="KW-0548">Nucleotidyltransferase</keyword>
<dbReference type="PANTHER" id="PTHR21485">
    <property type="entry name" value="HAD SUPERFAMILY MEMBERS CMAS AND KDSC"/>
    <property type="match status" value="1"/>
</dbReference>
<dbReference type="PANTHER" id="PTHR21485:SF6">
    <property type="entry name" value="N-ACYLNEURAMINATE CYTIDYLYLTRANSFERASE-RELATED"/>
    <property type="match status" value="1"/>
</dbReference>
<organism evidence="1 2">
    <name type="scientific">Vibrio pectenicida</name>
    <dbReference type="NCBI Taxonomy" id="62763"/>
    <lineage>
        <taxon>Bacteria</taxon>
        <taxon>Pseudomonadati</taxon>
        <taxon>Pseudomonadota</taxon>
        <taxon>Gammaproteobacteria</taxon>
        <taxon>Vibrionales</taxon>
        <taxon>Vibrionaceae</taxon>
        <taxon>Vibrio</taxon>
    </lineage>
</organism>
<dbReference type="EMBL" id="VTXC01000006">
    <property type="protein sequence ID" value="NOH70306.1"/>
    <property type="molecule type" value="Genomic_DNA"/>
</dbReference>
<comment type="caution">
    <text evidence="1">The sequence shown here is derived from an EMBL/GenBank/DDBJ whole genome shotgun (WGS) entry which is preliminary data.</text>
</comment>
<dbReference type="InterPro" id="IPR029044">
    <property type="entry name" value="Nucleotide-diphossugar_trans"/>
</dbReference>
<dbReference type="GO" id="GO:0008781">
    <property type="term" value="F:N-acylneuraminate cytidylyltransferase activity"/>
    <property type="evidence" value="ECO:0007669"/>
    <property type="project" value="TreeGrafter"/>
</dbReference>
<dbReference type="SUPFAM" id="SSF53448">
    <property type="entry name" value="Nucleotide-diphospho-sugar transferases"/>
    <property type="match status" value="1"/>
</dbReference>
<dbReference type="InterPro" id="IPR050793">
    <property type="entry name" value="CMP-NeuNAc_synthase"/>
</dbReference>
<dbReference type="Proteomes" id="UP000565719">
    <property type="component" value="Unassembled WGS sequence"/>
</dbReference>
<sequence length="234" mass="26410">MIKDGKILAIVPARGGSKRLPRKNILEIAGKPLISYTLEAALESKYIDQVLVSSDSNEILDKVSKYESIVAHKRPSHLATDVSSSIDCVINVLEQYPDVDYVAFLQPTSPLRTHSHIDEAIELLEKKNALSVISVCECEHSPLWCNTLDSSNLMETFIRKEAVGLRSQDLEPYYRLNGAIYITSKSCLIEQKSFFLDEHTYAYRMTREASVDIDNNVDFMFAKFLIESSQSLKV</sequence>
<keyword evidence="1" id="KW-0808">Transferase</keyword>
<reference evidence="1 2" key="1">
    <citation type="submission" date="2019-09" db="EMBL/GenBank/DDBJ databases">
        <title>Draft genome sequencing and comparative genomics of hatchery-associated Vibrios.</title>
        <authorList>
            <person name="Kehlet-Delgado H."/>
            <person name="Mueller R.S."/>
        </authorList>
    </citation>
    <scope>NUCLEOTIDE SEQUENCE [LARGE SCALE GENOMIC DNA]</scope>
    <source>
        <strain evidence="1 2">99-46-Y</strain>
    </source>
</reference>
<dbReference type="Pfam" id="PF02348">
    <property type="entry name" value="CTP_transf_3"/>
    <property type="match status" value="1"/>
</dbReference>
<proteinExistence type="predicted"/>
<dbReference type="Gene3D" id="3.90.550.10">
    <property type="entry name" value="Spore Coat Polysaccharide Biosynthesis Protein SpsA, Chain A"/>
    <property type="match status" value="1"/>
</dbReference>
<evidence type="ECO:0000313" key="1">
    <source>
        <dbReference type="EMBL" id="NOH70306.1"/>
    </source>
</evidence>
<name>A0A7Y3ZWX5_9VIBR</name>
<dbReference type="RefSeq" id="WP_171359919.1">
    <property type="nucleotide sequence ID" value="NZ_VTXC01000006.1"/>
</dbReference>
<dbReference type="CDD" id="cd02513">
    <property type="entry name" value="CMP-NeuAc_Synthase"/>
    <property type="match status" value="1"/>
</dbReference>